<feature type="domain" description="F-box" evidence="2">
    <location>
        <begin position="3"/>
        <end position="41"/>
    </location>
</feature>
<evidence type="ECO:0000313" key="5">
    <source>
        <dbReference type="Proteomes" id="UP001419268"/>
    </source>
</evidence>
<dbReference type="SUPFAM" id="SSF81383">
    <property type="entry name" value="F-box domain"/>
    <property type="match status" value="1"/>
</dbReference>
<keyword evidence="5" id="KW-1185">Reference proteome</keyword>
<organism evidence="4 5">
    <name type="scientific">Stephania cephalantha</name>
    <dbReference type="NCBI Taxonomy" id="152367"/>
    <lineage>
        <taxon>Eukaryota</taxon>
        <taxon>Viridiplantae</taxon>
        <taxon>Streptophyta</taxon>
        <taxon>Embryophyta</taxon>
        <taxon>Tracheophyta</taxon>
        <taxon>Spermatophyta</taxon>
        <taxon>Magnoliopsida</taxon>
        <taxon>Ranunculales</taxon>
        <taxon>Menispermaceae</taxon>
        <taxon>Menispermoideae</taxon>
        <taxon>Cissampelideae</taxon>
        <taxon>Stephania</taxon>
    </lineage>
</organism>
<dbReference type="PANTHER" id="PTHR34145">
    <property type="entry name" value="OS02G0105600 PROTEIN"/>
    <property type="match status" value="1"/>
</dbReference>
<comment type="caution">
    <text evidence="4">The sequence shown here is derived from an EMBL/GenBank/DDBJ whole genome shotgun (WGS) entry which is preliminary data.</text>
</comment>
<reference evidence="4 5" key="1">
    <citation type="submission" date="2024-01" db="EMBL/GenBank/DDBJ databases">
        <title>Genome assemblies of Stephania.</title>
        <authorList>
            <person name="Yang L."/>
        </authorList>
    </citation>
    <scope>NUCLEOTIDE SEQUENCE [LARGE SCALE GENOMIC DNA]</scope>
    <source>
        <strain evidence="4">JXDWG</strain>
        <tissue evidence="4">Leaf</tissue>
    </source>
</reference>
<evidence type="ECO:0000259" key="2">
    <source>
        <dbReference type="Pfam" id="PF00646"/>
    </source>
</evidence>
<dbReference type="Proteomes" id="UP001419268">
    <property type="component" value="Unassembled WGS sequence"/>
</dbReference>
<feature type="domain" description="FBD" evidence="3">
    <location>
        <begin position="378"/>
        <end position="410"/>
    </location>
</feature>
<dbReference type="InterPro" id="IPR053772">
    <property type="entry name" value="At1g61320/At1g61330-like"/>
</dbReference>
<name>A0AAP0JGI3_9MAGN</name>
<sequence>MEFCDLPEHIFLLILSFLPLLDAIKLCSCSREWMNRWTHCKSIELDRSKFENQSKEQRFPIGLRRHFAAYVRGLLPRFVNPELDCIKLRLSYEVNASKDKFFLEHLLEFAASKRVKAIHLDFSNGQTLFLFRRFLRSTVESFSSVYNLPHSIYNLTSLRVLSLRCCGLSNFNFELKFMQLTSLSFEGMFVTTEIVLNIGCNCPNLEDLSIVDCNINRDHLKFYAAAWLKLKRLIIRGARPYLARLELFAPNIQYLEIQTFMWSVHLGNLQALVEVVLDLENQWKYCYQAINIVEFIFLGLKWAKRLTLSHRLLECLAGIYPCKFIEERTSALMPSPAPRGMEILALHHFCENAIRYPLYDRMSRTTYIPSWFQFPFLKEAKIEGFIGNNDQMDFLEYLLRNSVVLQKVLISFPKAFPLPSEEIETLIKWTMMELEKIECYVLSVSVVFVTAIEAPQSARELRYRVCKAKISKVASSMLETSGCLAEGSPGPEVVIGLVGGVKEGSTGMSSGVGTVS</sequence>
<evidence type="ECO:0000313" key="4">
    <source>
        <dbReference type="EMBL" id="KAK9133474.1"/>
    </source>
</evidence>
<dbReference type="PANTHER" id="PTHR34145:SF28">
    <property type="entry name" value="F-BOX DOMAIN-CONTAINING PROTEIN"/>
    <property type="match status" value="1"/>
</dbReference>
<dbReference type="Pfam" id="PF08387">
    <property type="entry name" value="FBD"/>
    <property type="match status" value="1"/>
</dbReference>
<evidence type="ECO:0000256" key="1">
    <source>
        <dbReference type="SAM" id="SignalP"/>
    </source>
</evidence>
<dbReference type="InterPro" id="IPR036047">
    <property type="entry name" value="F-box-like_dom_sf"/>
</dbReference>
<dbReference type="InterPro" id="IPR032675">
    <property type="entry name" value="LRR_dom_sf"/>
</dbReference>
<dbReference type="InterPro" id="IPR006566">
    <property type="entry name" value="FBD"/>
</dbReference>
<dbReference type="Gene3D" id="3.80.10.10">
    <property type="entry name" value="Ribonuclease Inhibitor"/>
    <property type="match status" value="1"/>
</dbReference>
<gene>
    <name evidence="4" type="ORF">Scep_013002</name>
</gene>
<dbReference type="SUPFAM" id="SSF52058">
    <property type="entry name" value="L domain-like"/>
    <property type="match status" value="1"/>
</dbReference>
<protein>
    <recommendedName>
        <fullName evidence="6">F-box domain-containing protein</fullName>
    </recommendedName>
</protein>
<dbReference type="Pfam" id="PF00646">
    <property type="entry name" value="F-box"/>
    <property type="match status" value="1"/>
</dbReference>
<evidence type="ECO:0000259" key="3">
    <source>
        <dbReference type="Pfam" id="PF08387"/>
    </source>
</evidence>
<dbReference type="AlphaFoldDB" id="A0AAP0JGI3"/>
<accession>A0AAP0JGI3</accession>
<evidence type="ECO:0008006" key="6">
    <source>
        <dbReference type="Google" id="ProtNLM"/>
    </source>
</evidence>
<feature type="chain" id="PRO_5043004068" description="F-box domain-containing protein" evidence="1">
    <location>
        <begin position="24"/>
        <end position="516"/>
    </location>
</feature>
<feature type="signal peptide" evidence="1">
    <location>
        <begin position="1"/>
        <end position="23"/>
    </location>
</feature>
<dbReference type="InterPro" id="IPR001810">
    <property type="entry name" value="F-box_dom"/>
</dbReference>
<keyword evidence="1" id="KW-0732">Signal</keyword>
<proteinExistence type="predicted"/>
<dbReference type="EMBL" id="JBBNAG010000005">
    <property type="protein sequence ID" value="KAK9133474.1"/>
    <property type="molecule type" value="Genomic_DNA"/>
</dbReference>